<name>A0A285ISJ2_9ACTN</name>
<evidence type="ECO:0000313" key="1">
    <source>
        <dbReference type="EMBL" id="SNY50995.1"/>
    </source>
</evidence>
<reference evidence="2" key="1">
    <citation type="submission" date="2017-09" db="EMBL/GenBank/DDBJ databases">
        <authorList>
            <person name="Varghese N."/>
            <person name="Submissions S."/>
        </authorList>
    </citation>
    <scope>NUCLEOTIDE SEQUENCE [LARGE SCALE GENOMIC DNA]</scope>
    <source>
        <strain evidence="2">CGMCC 4.6857</strain>
    </source>
</reference>
<keyword evidence="2" id="KW-1185">Reference proteome</keyword>
<dbReference type="SUPFAM" id="SSF109854">
    <property type="entry name" value="DinB/YfiT-like putative metalloenzymes"/>
    <property type="match status" value="1"/>
</dbReference>
<dbReference type="AlphaFoldDB" id="A0A285ISJ2"/>
<accession>A0A285ISJ2</accession>
<organism evidence="1 2">
    <name type="scientific">Paractinoplanes atraurantiacus</name>
    <dbReference type="NCBI Taxonomy" id="1036182"/>
    <lineage>
        <taxon>Bacteria</taxon>
        <taxon>Bacillati</taxon>
        <taxon>Actinomycetota</taxon>
        <taxon>Actinomycetes</taxon>
        <taxon>Micromonosporales</taxon>
        <taxon>Micromonosporaceae</taxon>
        <taxon>Paractinoplanes</taxon>
    </lineage>
</organism>
<proteinExistence type="predicted"/>
<protein>
    <submittedName>
        <fullName evidence="1">TIGR03085 family protein</fullName>
    </submittedName>
</protein>
<dbReference type="NCBIfam" id="TIGR03083">
    <property type="entry name" value="maleylpyruvate isomerase family mycothiol-dependent enzyme"/>
    <property type="match status" value="1"/>
</dbReference>
<dbReference type="EMBL" id="OBDY01000011">
    <property type="protein sequence ID" value="SNY50995.1"/>
    <property type="molecule type" value="Genomic_DNA"/>
</dbReference>
<dbReference type="Proteomes" id="UP000219612">
    <property type="component" value="Unassembled WGS sequence"/>
</dbReference>
<dbReference type="InterPro" id="IPR017519">
    <property type="entry name" value="CHP03085"/>
</dbReference>
<sequence>MSTITFVTAYARSERRLLADLLLSLGPDQPTLCEGWTTRDLAAHLVVRDRRPDASAGILLPPLHGHGERVRLAKASQPYEKVISELRTPPWWSPVSNPLLDEVTNVVEFFVHHEDARRAQPSWEPRSLSPGEETALWKAVRMTAKLALRRARLSVEIRSEGFGSLTVGPAPIATLSGNPGEIALFLTGRKDAARVDITGDAARLRDASLGL</sequence>
<dbReference type="NCBIfam" id="TIGR03085">
    <property type="entry name" value="TIGR03085 family metal-binding protein"/>
    <property type="match status" value="1"/>
</dbReference>
<dbReference type="InterPro" id="IPR034660">
    <property type="entry name" value="DinB/YfiT-like"/>
</dbReference>
<evidence type="ECO:0000313" key="2">
    <source>
        <dbReference type="Proteomes" id="UP000219612"/>
    </source>
</evidence>
<gene>
    <name evidence="1" type="ORF">SAMN05421748_111161</name>
</gene>
<dbReference type="InterPro" id="IPR017517">
    <property type="entry name" value="Maleyloyr_isom"/>
</dbReference>